<keyword evidence="2" id="KW-1185">Reference proteome</keyword>
<proteinExistence type="predicted"/>
<dbReference type="InterPro" id="IPR023534">
    <property type="entry name" value="Rof/RNase_P-like"/>
</dbReference>
<protein>
    <submittedName>
        <fullName evidence="1">Rho-binding antiterminator</fullName>
    </submittedName>
</protein>
<organism evidence="1 2">
    <name type="scientific">Pseudomonas migulae</name>
    <dbReference type="NCBI Taxonomy" id="78543"/>
    <lineage>
        <taxon>Bacteria</taxon>
        <taxon>Pseudomonadati</taxon>
        <taxon>Pseudomonadota</taxon>
        <taxon>Gammaproteobacteria</taxon>
        <taxon>Pseudomonadales</taxon>
        <taxon>Pseudomonadaceae</taxon>
        <taxon>Pseudomonas</taxon>
    </lineage>
</organism>
<evidence type="ECO:0000313" key="2">
    <source>
        <dbReference type="Proteomes" id="UP001243713"/>
    </source>
</evidence>
<reference evidence="1 2" key="1">
    <citation type="submission" date="2022-03" db="EMBL/GenBank/DDBJ databases">
        <title>Plant growth promoting endophytes with ACC deaminase activity.</title>
        <authorList>
            <person name="Charles T."/>
            <person name="Van Dyk A."/>
            <person name="Cheng J."/>
            <person name="Heil J."/>
        </authorList>
    </citation>
    <scope>NUCLEOTIDE SEQUENCE [LARGE SCALE GENOMIC DNA]</scope>
    <source>
        <strain evidence="1 2">8R6</strain>
    </source>
</reference>
<dbReference type="Pfam" id="PF07073">
    <property type="entry name" value="ROF"/>
    <property type="match status" value="1"/>
</dbReference>
<sequence>MNTYQPLDCDLHDYLEIACLRGYRLHIELMDGASLTAKALTTRTSSDKEEFLCVETAGGPQEIRLDQLLAVTPLDDNAQFGRVVLQGANCSF</sequence>
<dbReference type="SUPFAM" id="SSF101744">
    <property type="entry name" value="Rof/RNase P subunit-like"/>
    <property type="match status" value="1"/>
</dbReference>
<gene>
    <name evidence="1" type="ORF">MOQ58_17905</name>
</gene>
<accession>A0ABY8MPH7</accession>
<dbReference type="InterPro" id="IPR038626">
    <property type="entry name" value="Rof-like_sf"/>
</dbReference>
<evidence type="ECO:0000313" key="1">
    <source>
        <dbReference type="EMBL" id="WGK88406.1"/>
    </source>
</evidence>
<dbReference type="Proteomes" id="UP001243713">
    <property type="component" value="Chromosome"/>
</dbReference>
<dbReference type="RefSeq" id="WP_223449435.1">
    <property type="nucleotide sequence ID" value="NZ_CP093428.1"/>
</dbReference>
<dbReference type="Gene3D" id="2.30.30.400">
    <property type="entry name" value="Rof-like"/>
    <property type="match status" value="1"/>
</dbReference>
<name>A0ABY8MPH7_9PSED</name>
<dbReference type="InterPro" id="IPR009778">
    <property type="entry name" value="ROF"/>
</dbReference>
<dbReference type="EMBL" id="CP093428">
    <property type="protein sequence ID" value="WGK88406.1"/>
    <property type="molecule type" value="Genomic_DNA"/>
</dbReference>